<keyword evidence="4" id="KW-0511">Multifunctional enzyme</keyword>
<dbReference type="SUPFAM" id="SSF51735">
    <property type="entry name" value="NAD(P)-binding Rossmann-fold domains"/>
    <property type="match status" value="2"/>
</dbReference>
<evidence type="ECO:0000256" key="3">
    <source>
        <dbReference type="ARBA" id="ARBA00022679"/>
    </source>
</evidence>
<protein>
    <submittedName>
        <fullName evidence="6">SDR family NAD(P)-dependent oxidoreductase</fullName>
    </submittedName>
</protein>
<dbReference type="EMBL" id="VBUT01000001">
    <property type="protein sequence ID" value="TLF82469.1"/>
    <property type="molecule type" value="Genomic_DNA"/>
</dbReference>
<reference evidence="6 7" key="1">
    <citation type="submission" date="2019-05" db="EMBL/GenBank/DDBJ databases">
        <title>Genomes sequences of two Nocardia cyriacigeorgica environmental isolates, type strains Nocardia asteroides ATCC 19247 and Nocardia cyriacigeorgica DSM 44484.</title>
        <authorList>
            <person name="Vautrin F."/>
            <person name="Bergeron E."/>
            <person name="Dubost A."/>
            <person name="Abrouk D."/>
            <person name="Rodriguez Nava V."/>
            <person name="Pujic P."/>
        </authorList>
    </citation>
    <scope>NUCLEOTIDE SEQUENCE [LARGE SCALE GENOMIC DNA]</scope>
    <source>
        <strain evidence="6 7">EML 446</strain>
    </source>
</reference>
<dbReference type="Proteomes" id="UP000306378">
    <property type="component" value="Unassembled WGS sequence"/>
</dbReference>
<dbReference type="Gene3D" id="1.10.1200.10">
    <property type="entry name" value="ACP-like"/>
    <property type="match status" value="1"/>
</dbReference>
<dbReference type="SMART" id="SM00823">
    <property type="entry name" value="PKS_PP"/>
    <property type="match status" value="1"/>
</dbReference>
<evidence type="ECO:0000256" key="4">
    <source>
        <dbReference type="ARBA" id="ARBA00023268"/>
    </source>
</evidence>
<dbReference type="GO" id="GO:0031177">
    <property type="term" value="F:phosphopantetheine binding"/>
    <property type="evidence" value="ECO:0007669"/>
    <property type="project" value="InterPro"/>
</dbReference>
<dbReference type="InterPro" id="IPR016036">
    <property type="entry name" value="Malonyl_transacylase_ACP-bd"/>
</dbReference>
<evidence type="ECO:0000256" key="1">
    <source>
        <dbReference type="ARBA" id="ARBA00022450"/>
    </source>
</evidence>
<dbReference type="InterPro" id="IPR001227">
    <property type="entry name" value="Ac_transferase_dom_sf"/>
</dbReference>
<evidence type="ECO:0000259" key="5">
    <source>
        <dbReference type="PROSITE" id="PS50075"/>
    </source>
</evidence>
<keyword evidence="3" id="KW-0808">Transferase</keyword>
<dbReference type="Gene3D" id="3.30.70.3290">
    <property type="match status" value="1"/>
</dbReference>
<dbReference type="Pfam" id="PF00550">
    <property type="entry name" value="PP-binding"/>
    <property type="match status" value="1"/>
</dbReference>
<dbReference type="GO" id="GO:0006633">
    <property type="term" value="P:fatty acid biosynthetic process"/>
    <property type="evidence" value="ECO:0007669"/>
    <property type="project" value="TreeGrafter"/>
</dbReference>
<keyword evidence="2" id="KW-0597">Phosphoprotein</keyword>
<dbReference type="SMART" id="SM00822">
    <property type="entry name" value="PKS_KR"/>
    <property type="match status" value="1"/>
</dbReference>
<dbReference type="Pfam" id="PF00698">
    <property type="entry name" value="Acyl_transf_1"/>
    <property type="match status" value="1"/>
</dbReference>
<dbReference type="InterPro" id="IPR057326">
    <property type="entry name" value="KR_dom"/>
</dbReference>
<dbReference type="PANTHER" id="PTHR43775:SF37">
    <property type="entry name" value="SI:DKEY-61P9.11"/>
    <property type="match status" value="1"/>
</dbReference>
<name>A0A5R8NZW7_9NOCA</name>
<proteinExistence type="predicted"/>
<dbReference type="AlphaFoldDB" id="A0A5R8NZW7"/>
<dbReference type="InterPro" id="IPR013968">
    <property type="entry name" value="PKS_KR"/>
</dbReference>
<evidence type="ECO:0000256" key="2">
    <source>
        <dbReference type="ARBA" id="ARBA00022553"/>
    </source>
</evidence>
<feature type="domain" description="Carrier" evidence="5">
    <location>
        <begin position="953"/>
        <end position="1028"/>
    </location>
</feature>
<dbReference type="InterPro" id="IPR006162">
    <property type="entry name" value="Ppantetheine_attach_site"/>
</dbReference>
<keyword evidence="1" id="KW-0596">Phosphopantetheine</keyword>
<dbReference type="CDD" id="cd05274">
    <property type="entry name" value="KR_FAS_SDR_x"/>
    <property type="match status" value="1"/>
</dbReference>
<sequence length="1029" mass="109421">MPDYRLPNGTTPVLVASDTAEGVRAEATALLDYLRQRPHVSPDAVADMLFRSRPARRRRALVQAGSRDELLAALAAIAADRPHPAVVSGAAAPRRIGFVFPGQGSQRPGMGKLFYDASPEYRAEVDACAAIHLERYGHNQPLAYLLGTEGGYQDIVWEVQPALMFHMVGLAAMWQAHGVRPRATIGHSQGELAAGWVSRVMTRRDAVLAVTHRARLVDDLVEEGRYSMAVLGMGREECEALLARNSGWAELSVVNAAHILAIAGDRSTILEMVETASAQGKFAKEIKVAYPAHTSYLIGVREEMESMLGDEMSSPTFAPTEITCYGSTLGGPITPDVTHQQYWYWNLRNRVRFDRAVIAAAAEVDTFIEVAEHPTLQLAIQENLAAVPGGPHDFQVLGTSHRTATGLDEFTRNLATVAVIDLNYDWKVLRVPDSPVRLPLPNFPHTRMNPRHLWAPYRPDAEAAGAAEVAPARLIEQWTRLTRRTMTPARSLTVIDPTGRCADLAAAVRERAERYGATVTPFEGEPVDGANTVVVLLPPSVADTESAAVAEFAEFATDQRWRGALGPEVSEAWLVTAGAEAVTDGDVPGLSAAAAAAAFRCVALEHIGVTFRHLDLPADYADNPLKTSADRVLEALHLAGEPELAVRTGQLHAKRIVVADEAEALEPDLSEVLILGGTGHVGLEFCAELARAGAGRITLVSRRGETQAVTEKLRAVRALGGTDIDVVPGDLTDADTMAELAARYTGSPVTLLLHAAVDYVYSTAAETDVDSATRSAAAKVTGFAAVLRALPLAATATVVLCSSFAASFGGWGQALYAGSNRMLDAMACALRAEGQSCASVQWGLWVLPAEADAAVHARIEGSGLLPMDARAAVAAGLAEPNGNSLVLAADWARMREVAETIGLDGVFAPAFDALIAAAPQPAPAAAQAAAAARPAPEPAPSITAERAPAPVEQDFAELIRRELDRVMMSDGSDRIDGSVPLVSLGMDSLQALDLRKRLKAELNRDLPVAAILGGASLDEVVSLMSENEG</sequence>
<dbReference type="RefSeq" id="WP_138446081.1">
    <property type="nucleotide sequence ID" value="NZ_VBUT01000001.1"/>
</dbReference>
<dbReference type="SUPFAM" id="SSF55048">
    <property type="entry name" value="Probable ACP-binding domain of malonyl-CoA ACP transacylase"/>
    <property type="match status" value="1"/>
</dbReference>
<comment type="caution">
    <text evidence="6">The sequence shown here is derived from an EMBL/GenBank/DDBJ whole genome shotgun (WGS) entry which is preliminary data.</text>
</comment>
<dbReference type="InterPro" id="IPR014043">
    <property type="entry name" value="Acyl_transferase_dom"/>
</dbReference>
<dbReference type="InterPro" id="IPR036291">
    <property type="entry name" value="NAD(P)-bd_dom_sf"/>
</dbReference>
<dbReference type="InterPro" id="IPR050091">
    <property type="entry name" value="PKS_NRPS_Biosynth_Enz"/>
</dbReference>
<evidence type="ECO:0000313" key="6">
    <source>
        <dbReference type="EMBL" id="TLF82469.1"/>
    </source>
</evidence>
<dbReference type="Gene3D" id="3.40.50.720">
    <property type="entry name" value="NAD(P)-binding Rossmann-like Domain"/>
    <property type="match status" value="1"/>
</dbReference>
<dbReference type="InterPro" id="IPR036736">
    <property type="entry name" value="ACP-like_sf"/>
</dbReference>
<dbReference type="NCBIfam" id="NF037941">
    <property type="entry name" value="PKS_NbtC"/>
    <property type="match status" value="1"/>
</dbReference>
<dbReference type="Gene3D" id="3.40.366.10">
    <property type="entry name" value="Malonyl-Coenzyme A Acyl Carrier Protein, domain 2"/>
    <property type="match status" value="1"/>
</dbReference>
<dbReference type="SUPFAM" id="SSF52151">
    <property type="entry name" value="FabD/lysophospholipase-like"/>
    <property type="match status" value="1"/>
</dbReference>
<dbReference type="PROSITE" id="PS50075">
    <property type="entry name" value="CARRIER"/>
    <property type="match status" value="1"/>
</dbReference>
<dbReference type="InterPro" id="IPR020806">
    <property type="entry name" value="PKS_PP-bd"/>
</dbReference>
<dbReference type="Pfam" id="PF08659">
    <property type="entry name" value="KR"/>
    <property type="match status" value="1"/>
</dbReference>
<dbReference type="PANTHER" id="PTHR43775">
    <property type="entry name" value="FATTY ACID SYNTHASE"/>
    <property type="match status" value="1"/>
</dbReference>
<dbReference type="InterPro" id="IPR016035">
    <property type="entry name" value="Acyl_Trfase/lysoPLipase"/>
</dbReference>
<dbReference type="GO" id="GO:0004312">
    <property type="term" value="F:fatty acid synthase activity"/>
    <property type="evidence" value="ECO:0007669"/>
    <property type="project" value="TreeGrafter"/>
</dbReference>
<gene>
    <name evidence="6" type="ORF">FEK34_01625</name>
</gene>
<dbReference type="SMART" id="SM00827">
    <property type="entry name" value="PKS_AT"/>
    <property type="match status" value="1"/>
</dbReference>
<accession>A0A5R8NZW7</accession>
<organism evidence="6 7">
    <name type="scientific">Nocardia cyriacigeorgica</name>
    <dbReference type="NCBI Taxonomy" id="135487"/>
    <lineage>
        <taxon>Bacteria</taxon>
        <taxon>Bacillati</taxon>
        <taxon>Actinomycetota</taxon>
        <taxon>Actinomycetes</taxon>
        <taxon>Mycobacteriales</taxon>
        <taxon>Nocardiaceae</taxon>
        <taxon>Nocardia</taxon>
    </lineage>
</organism>
<dbReference type="PROSITE" id="PS00012">
    <property type="entry name" value="PHOSPHOPANTETHEINE"/>
    <property type="match status" value="1"/>
</dbReference>
<dbReference type="InterPro" id="IPR009081">
    <property type="entry name" value="PP-bd_ACP"/>
</dbReference>
<dbReference type="SUPFAM" id="SSF47336">
    <property type="entry name" value="ACP-like"/>
    <property type="match status" value="1"/>
</dbReference>
<evidence type="ECO:0000313" key="7">
    <source>
        <dbReference type="Proteomes" id="UP000306378"/>
    </source>
</evidence>